<dbReference type="RefSeq" id="WP_324667704.1">
    <property type="nucleotide sequence ID" value="NZ_CP141614.1"/>
</dbReference>
<feature type="domain" description="Biotin carboxylation" evidence="14">
    <location>
        <begin position="1"/>
        <end position="444"/>
    </location>
</feature>
<dbReference type="PANTHER" id="PTHR48095:SF2">
    <property type="entry name" value="BIOTIN CARBOXYLASE, CHLOROPLASTIC"/>
    <property type="match status" value="1"/>
</dbReference>
<evidence type="ECO:0000256" key="12">
    <source>
        <dbReference type="RuleBase" id="RU365063"/>
    </source>
</evidence>
<dbReference type="EC" id="6.3.4.14" evidence="4 12"/>
<dbReference type="InterPro" id="IPR016185">
    <property type="entry name" value="PreATP-grasp_dom_sf"/>
</dbReference>
<keyword evidence="12" id="KW-0092">Biotin</keyword>
<keyword evidence="5 12" id="KW-0436">Ligase</keyword>
<evidence type="ECO:0000256" key="10">
    <source>
        <dbReference type="ARBA" id="ARBA00048600"/>
    </source>
</evidence>
<keyword evidence="12" id="KW-0276">Fatty acid metabolism</keyword>
<dbReference type="Pfam" id="PF00289">
    <property type="entry name" value="Biotin_carb_N"/>
    <property type="match status" value="1"/>
</dbReference>
<dbReference type="InterPro" id="IPR051602">
    <property type="entry name" value="ACC_Biotin_Carboxylase"/>
</dbReference>
<keyword evidence="8 11" id="KW-0067">ATP-binding</keyword>
<evidence type="ECO:0000259" key="14">
    <source>
        <dbReference type="PROSITE" id="PS50979"/>
    </source>
</evidence>
<keyword evidence="12" id="KW-0443">Lipid metabolism</keyword>
<dbReference type="EMBL" id="CP141614">
    <property type="protein sequence ID" value="WRP13459.1"/>
    <property type="molecule type" value="Genomic_DNA"/>
</dbReference>
<evidence type="ECO:0000256" key="9">
    <source>
        <dbReference type="ARBA" id="ARBA00022842"/>
    </source>
</evidence>
<dbReference type="PANTHER" id="PTHR48095">
    <property type="entry name" value="PYRUVATE CARBOXYLASE SUBUNIT A"/>
    <property type="match status" value="1"/>
</dbReference>
<evidence type="ECO:0000256" key="7">
    <source>
        <dbReference type="ARBA" id="ARBA00022741"/>
    </source>
</evidence>
<keyword evidence="12" id="KW-0444">Lipid biosynthesis</keyword>
<gene>
    <name evidence="15" type="primary">accC</name>
    <name evidence="15" type="ORF">VLY81_08335</name>
</gene>
<dbReference type="GO" id="GO:0004075">
    <property type="term" value="F:biotin carboxylase activity"/>
    <property type="evidence" value="ECO:0007669"/>
    <property type="project" value="UniProtKB-EC"/>
</dbReference>
<dbReference type="Gene3D" id="3.30.470.20">
    <property type="entry name" value="ATP-grasp fold, B domain"/>
    <property type="match status" value="1"/>
</dbReference>
<dbReference type="PROSITE" id="PS50975">
    <property type="entry name" value="ATP_GRASP"/>
    <property type="match status" value="1"/>
</dbReference>
<dbReference type="SMART" id="SM00878">
    <property type="entry name" value="Biotin_carb_C"/>
    <property type="match status" value="1"/>
</dbReference>
<reference evidence="16" key="1">
    <citation type="submission" date="2023-12" db="EMBL/GenBank/DDBJ databases">
        <title>Novel isolates from deep terrestrial aquifers shed light on the physiology and ecology of the class Limnochordia.</title>
        <authorList>
            <person name="Karnachuk O.V."/>
            <person name="Lukina A.P."/>
            <person name="Avakyan M.R."/>
            <person name="Kadnikov V."/>
            <person name="Begmatov S."/>
            <person name="Beletsky A.V."/>
            <person name="Mardanov A.V."/>
            <person name="Ravin N.V."/>
        </authorList>
    </citation>
    <scope>NUCLEOTIDE SEQUENCE [LARGE SCALE GENOMIC DNA]</scope>
    <source>
        <strain evidence="16">LN</strain>
    </source>
</reference>
<evidence type="ECO:0000313" key="15">
    <source>
        <dbReference type="EMBL" id="WRP13459.1"/>
    </source>
</evidence>
<feature type="domain" description="ATP-grasp" evidence="13">
    <location>
        <begin position="120"/>
        <end position="316"/>
    </location>
</feature>
<dbReference type="InterPro" id="IPR005482">
    <property type="entry name" value="Biotin_COase_C"/>
</dbReference>
<comment type="subunit">
    <text evidence="3 12">Acetyl-CoA carboxylase is a heterohexamer of biotin carboxyl carrier protein, biotin carboxylase and the two subunits of carboxyl transferase in a 2:2 complex.</text>
</comment>
<keyword evidence="16" id="KW-1185">Reference proteome</keyword>
<dbReference type="InterPro" id="IPR011054">
    <property type="entry name" value="Rudment_hybrid_motif"/>
</dbReference>
<comment type="pathway">
    <text evidence="2 12">Lipid metabolism; malonyl-CoA biosynthesis; malonyl-CoA from acetyl-CoA: step 1/1.</text>
</comment>
<evidence type="ECO:0000259" key="13">
    <source>
        <dbReference type="PROSITE" id="PS50975"/>
    </source>
</evidence>
<keyword evidence="12" id="KW-0275">Fatty acid biosynthesis</keyword>
<dbReference type="Pfam" id="PF02785">
    <property type="entry name" value="Biotin_carb_C"/>
    <property type="match status" value="1"/>
</dbReference>
<dbReference type="InterPro" id="IPR011761">
    <property type="entry name" value="ATP-grasp"/>
</dbReference>
<dbReference type="PROSITE" id="PS00866">
    <property type="entry name" value="CPSASE_1"/>
    <property type="match status" value="1"/>
</dbReference>
<evidence type="ECO:0000256" key="11">
    <source>
        <dbReference type="PROSITE-ProRule" id="PRU00409"/>
    </source>
</evidence>
<dbReference type="Pfam" id="PF02786">
    <property type="entry name" value="CPSase_L_D2"/>
    <property type="match status" value="1"/>
</dbReference>
<dbReference type="InterPro" id="IPR011764">
    <property type="entry name" value="Biotin_carboxylation_dom"/>
</dbReference>
<organism evidence="15 16">
    <name type="scientific">Geochorda subterranea</name>
    <dbReference type="NCBI Taxonomy" id="3109564"/>
    <lineage>
        <taxon>Bacteria</taxon>
        <taxon>Bacillati</taxon>
        <taxon>Bacillota</taxon>
        <taxon>Limnochordia</taxon>
        <taxon>Limnochordales</taxon>
        <taxon>Geochordaceae</taxon>
        <taxon>Geochorda</taxon>
    </lineage>
</organism>
<evidence type="ECO:0000256" key="4">
    <source>
        <dbReference type="ARBA" id="ARBA00013263"/>
    </source>
</evidence>
<keyword evidence="7 11" id="KW-0547">Nucleotide-binding</keyword>
<comment type="function">
    <text evidence="1 12">This protein is a component of the acetyl coenzyme A carboxylase complex; first, biotin carboxylase catalyzes the carboxylation of the carrier protein and then the transcarboxylase transfers the carboxyl group to form malonyl-CoA.</text>
</comment>
<dbReference type="Proteomes" id="UP001333102">
    <property type="component" value="Chromosome"/>
</dbReference>
<keyword evidence="9" id="KW-0460">Magnesium</keyword>
<dbReference type="SUPFAM" id="SSF51246">
    <property type="entry name" value="Rudiment single hybrid motif"/>
    <property type="match status" value="1"/>
</dbReference>
<evidence type="ECO:0000256" key="1">
    <source>
        <dbReference type="ARBA" id="ARBA00003761"/>
    </source>
</evidence>
<evidence type="ECO:0000256" key="6">
    <source>
        <dbReference type="ARBA" id="ARBA00022723"/>
    </source>
</evidence>
<keyword evidence="6" id="KW-0479">Metal-binding</keyword>
<protein>
    <recommendedName>
        <fullName evidence="4 12">Biotin carboxylase</fullName>
        <ecNumber evidence="4 12">6.3.4.14</ecNumber>
    </recommendedName>
    <alternativeName>
        <fullName evidence="12">Acetyl-coenzyme A carboxylase biotin carboxylase subunit A</fullName>
    </alternativeName>
</protein>
<dbReference type="SUPFAM" id="SSF52440">
    <property type="entry name" value="PreATP-grasp domain"/>
    <property type="match status" value="1"/>
</dbReference>
<proteinExistence type="predicted"/>
<accession>A0ABZ1BL05</accession>
<sequence length="453" mass="49540">MFEKVLIANRGEIALRVIRACRELGIRTVAVYSEADKESLPVRLADEAYCIGPPTSARSYLNIPNIVSAALLAGVDAIHPGYGYLSERADFAEICESHGIVFIGPPSSAIEMMGDKVKARKRVAEAGVPVLPGSNEPVDEHQALAIADEIGYPVMVKAAAGGGGRGMRVARTPEELRRVLAAARAEAEAAFGDGAVYVERLLEGARHVEIQVLGDRVGHMVHLGERECSIQRRHQKIIEEAPSPAVDEPLRRAMGEAAIRAARSVGYVNAGTVEFLLDPQGRFYFLEMNTRIQVEHGVTEMVTGVDLVKAQLRIAAGEELSLSQEDVRLDGHAIECRVNCEDSQSFMPSPGTISGIHFPGGPGIRIDTAILAGYTVPPYYDSLLAKLMAWGQDREEAVARMARALDEFRIDGIRTNLDFLRRIVATREFRRGELSTDFVQRMLQRQEMRSAAV</sequence>
<evidence type="ECO:0000256" key="5">
    <source>
        <dbReference type="ARBA" id="ARBA00022598"/>
    </source>
</evidence>
<evidence type="ECO:0000256" key="8">
    <source>
        <dbReference type="ARBA" id="ARBA00022840"/>
    </source>
</evidence>
<name>A0ABZ1BL05_9FIRM</name>
<evidence type="ECO:0000256" key="2">
    <source>
        <dbReference type="ARBA" id="ARBA00004956"/>
    </source>
</evidence>
<dbReference type="InterPro" id="IPR005481">
    <property type="entry name" value="BC-like_N"/>
</dbReference>
<dbReference type="InterPro" id="IPR004549">
    <property type="entry name" value="Acetyl_CoA_COase_biotin_COase"/>
</dbReference>
<comment type="catalytic activity">
    <reaction evidence="10 12">
        <text>N(6)-biotinyl-L-lysyl-[protein] + hydrogencarbonate + ATP = N(6)-carboxybiotinyl-L-lysyl-[protein] + ADP + phosphate + H(+)</text>
        <dbReference type="Rhea" id="RHEA:13501"/>
        <dbReference type="Rhea" id="RHEA-COMP:10505"/>
        <dbReference type="Rhea" id="RHEA-COMP:10506"/>
        <dbReference type="ChEBI" id="CHEBI:15378"/>
        <dbReference type="ChEBI" id="CHEBI:17544"/>
        <dbReference type="ChEBI" id="CHEBI:30616"/>
        <dbReference type="ChEBI" id="CHEBI:43474"/>
        <dbReference type="ChEBI" id="CHEBI:83144"/>
        <dbReference type="ChEBI" id="CHEBI:83145"/>
        <dbReference type="ChEBI" id="CHEBI:456216"/>
        <dbReference type="EC" id="6.3.4.14"/>
    </reaction>
</comment>
<dbReference type="PROSITE" id="PS50979">
    <property type="entry name" value="BC"/>
    <property type="match status" value="1"/>
</dbReference>
<dbReference type="PROSITE" id="PS00867">
    <property type="entry name" value="CPSASE_2"/>
    <property type="match status" value="1"/>
</dbReference>
<dbReference type="NCBIfam" id="NF006367">
    <property type="entry name" value="PRK08591.1"/>
    <property type="match status" value="1"/>
</dbReference>
<dbReference type="InterPro" id="IPR005479">
    <property type="entry name" value="CPAse_ATP-bd"/>
</dbReference>
<dbReference type="SUPFAM" id="SSF56059">
    <property type="entry name" value="Glutathione synthetase ATP-binding domain-like"/>
    <property type="match status" value="1"/>
</dbReference>
<dbReference type="NCBIfam" id="TIGR00514">
    <property type="entry name" value="accC"/>
    <property type="match status" value="1"/>
</dbReference>
<evidence type="ECO:0000256" key="3">
    <source>
        <dbReference type="ARBA" id="ARBA00011750"/>
    </source>
</evidence>
<evidence type="ECO:0000313" key="16">
    <source>
        <dbReference type="Proteomes" id="UP001333102"/>
    </source>
</evidence>